<keyword evidence="6 7" id="KW-0961">Cell wall biogenesis/degradation</keyword>
<dbReference type="AlphaFoldDB" id="A0A2D2B1X8"/>
<dbReference type="EMBL" id="CP024201">
    <property type="protein sequence ID" value="ATQ44207.1"/>
    <property type="molecule type" value="Genomic_DNA"/>
</dbReference>
<dbReference type="GO" id="GO:0071555">
    <property type="term" value="P:cell wall organization"/>
    <property type="evidence" value="ECO:0007669"/>
    <property type="project" value="UniProtKB-UniRule"/>
</dbReference>
<dbReference type="GO" id="GO:0016740">
    <property type="term" value="F:transferase activity"/>
    <property type="evidence" value="ECO:0007669"/>
    <property type="project" value="UniProtKB-KW"/>
</dbReference>
<dbReference type="GO" id="GO:0008360">
    <property type="term" value="P:regulation of cell shape"/>
    <property type="evidence" value="ECO:0007669"/>
    <property type="project" value="UniProtKB-UniRule"/>
</dbReference>
<dbReference type="GO" id="GO:0009252">
    <property type="term" value="P:peptidoglycan biosynthetic process"/>
    <property type="evidence" value="ECO:0007669"/>
    <property type="project" value="UniProtKB-UniPathway"/>
</dbReference>
<dbReference type="Pfam" id="PF03734">
    <property type="entry name" value="YkuD"/>
    <property type="match status" value="1"/>
</dbReference>
<dbReference type="PROSITE" id="PS52029">
    <property type="entry name" value="LD_TPASE"/>
    <property type="match status" value="1"/>
</dbReference>
<sequence length="241" mass="26348">MILAALAGGLFGLLQPQGGDAAAAARANAARAPLEQRLRERGFASGSAVHIRIFKAENRLEVWLKRGDRHQLFETYPICRWSGRLGPKLKEGDGQSPEGFYAVPREALNPNSTYHLSFNLGFPNAHDRALGRTGSFLMVHGRCVSIGCYAMTDPAIDDLWALMTAAYERRQARVTVDAFPFRPTEANLRRHARDPNAAFWNDLAAGDRVFTTTGRPAAVWSCAGRYRMTSGPGCTAVRTGG</sequence>
<keyword evidence="10" id="KW-1185">Reference proteome</keyword>
<evidence type="ECO:0000313" key="9">
    <source>
        <dbReference type="EMBL" id="ATQ44207.1"/>
    </source>
</evidence>
<dbReference type="InterPro" id="IPR005490">
    <property type="entry name" value="LD_TPept_cat_dom"/>
</dbReference>
<evidence type="ECO:0000256" key="1">
    <source>
        <dbReference type="ARBA" id="ARBA00004752"/>
    </source>
</evidence>
<dbReference type="PANTHER" id="PTHR36699:SF1">
    <property type="entry name" value="L,D-TRANSPEPTIDASE YAFK-RELATED"/>
    <property type="match status" value="1"/>
</dbReference>
<accession>A0A2D2B1X8</accession>
<organism evidence="9 10">
    <name type="scientific">Caulobacter mirabilis</name>
    <dbReference type="NCBI Taxonomy" id="69666"/>
    <lineage>
        <taxon>Bacteria</taxon>
        <taxon>Pseudomonadati</taxon>
        <taxon>Pseudomonadota</taxon>
        <taxon>Alphaproteobacteria</taxon>
        <taxon>Caulobacterales</taxon>
        <taxon>Caulobacteraceae</taxon>
        <taxon>Caulobacter</taxon>
    </lineage>
</organism>
<evidence type="ECO:0000256" key="7">
    <source>
        <dbReference type="PROSITE-ProRule" id="PRU01373"/>
    </source>
</evidence>
<dbReference type="GO" id="GO:0004180">
    <property type="term" value="F:carboxypeptidase activity"/>
    <property type="evidence" value="ECO:0007669"/>
    <property type="project" value="UniProtKB-ARBA"/>
</dbReference>
<dbReference type="PANTHER" id="PTHR36699">
    <property type="entry name" value="LD-TRANSPEPTIDASE"/>
    <property type="match status" value="1"/>
</dbReference>
<dbReference type="InterPro" id="IPR038063">
    <property type="entry name" value="Transpep_catalytic_dom"/>
</dbReference>
<evidence type="ECO:0000259" key="8">
    <source>
        <dbReference type="PROSITE" id="PS52029"/>
    </source>
</evidence>
<keyword evidence="3" id="KW-0808">Transferase</keyword>
<dbReference type="KEGG" id="cmb:CSW64_18350"/>
<evidence type="ECO:0000256" key="5">
    <source>
        <dbReference type="ARBA" id="ARBA00022984"/>
    </source>
</evidence>
<comment type="similarity">
    <text evidence="2">Belongs to the YkuD family.</text>
</comment>
<dbReference type="OrthoDB" id="9809748at2"/>
<evidence type="ECO:0000256" key="6">
    <source>
        <dbReference type="ARBA" id="ARBA00023316"/>
    </source>
</evidence>
<dbReference type="Proteomes" id="UP000228945">
    <property type="component" value="Chromosome"/>
</dbReference>
<evidence type="ECO:0000313" key="10">
    <source>
        <dbReference type="Proteomes" id="UP000228945"/>
    </source>
</evidence>
<feature type="active site" description="Nucleophile" evidence="7">
    <location>
        <position position="148"/>
    </location>
</feature>
<name>A0A2D2B1X8_9CAUL</name>
<feature type="domain" description="L,D-TPase catalytic" evidence="8">
    <location>
        <begin position="49"/>
        <end position="177"/>
    </location>
</feature>
<dbReference type="RefSeq" id="WP_099623455.1">
    <property type="nucleotide sequence ID" value="NZ_CP024201.1"/>
</dbReference>
<comment type="pathway">
    <text evidence="1 7">Cell wall biogenesis; peptidoglycan biosynthesis.</text>
</comment>
<dbReference type="UniPathway" id="UPA00219"/>
<keyword evidence="5 7" id="KW-0573">Peptidoglycan synthesis</keyword>
<reference evidence="9 10" key="1">
    <citation type="submission" date="2017-10" db="EMBL/GenBank/DDBJ databases">
        <title>Genome sequence of Caulobacter mirabilis FWC38.</title>
        <authorList>
            <person name="Fiebig A."/>
            <person name="Crosson S."/>
        </authorList>
    </citation>
    <scope>NUCLEOTIDE SEQUENCE [LARGE SCALE GENOMIC DNA]</scope>
    <source>
        <strain evidence="9 10">FWC 38</strain>
    </source>
</reference>
<evidence type="ECO:0000256" key="4">
    <source>
        <dbReference type="ARBA" id="ARBA00022960"/>
    </source>
</evidence>
<gene>
    <name evidence="9" type="ORF">CSW64_18350</name>
</gene>
<keyword evidence="4 7" id="KW-0133">Cell shape</keyword>
<proteinExistence type="inferred from homology"/>
<protein>
    <submittedName>
        <fullName evidence="9">2-dehydro-3-deoxyphosphooctonate aldolase</fullName>
    </submittedName>
</protein>
<evidence type="ECO:0000256" key="3">
    <source>
        <dbReference type="ARBA" id="ARBA00022679"/>
    </source>
</evidence>
<dbReference type="SUPFAM" id="SSF141523">
    <property type="entry name" value="L,D-transpeptidase catalytic domain-like"/>
    <property type="match status" value="1"/>
</dbReference>
<feature type="active site" description="Proton donor/acceptor" evidence="7">
    <location>
        <position position="140"/>
    </location>
</feature>
<evidence type="ECO:0000256" key="2">
    <source>
        <dbReference type="ARBA" id="ARBA00005992"/>
    </source>
</evidence>